<evidence type="ECO:0000256" key="2">
    <source>
        <dbReference type="SAM" id="Phobius"/>
    </source>
</evidence>
<evidence type="ECO:0000313" key="3">
    <source>
        <dbReference type="EMBL" id="CAK9057205.1"/>
    </source>
</evidence>
<comment type="caution">
    <text evidence="3">The sequence shown here is derived from an EMBL/GenBank/DDBJ whole genome shotgun (WGS) entry which is preliminary data.</text>
</comment>
<evidence type="ECO:0000313" key="4">
    <source>
        <dbReference type="Proteomes" id="UP001642464"/>
    </source>
</evidence>
<keyword evidence="2" id="KW-0472">Membrane</keyword>
<feature type="transmembrane region" description="Helical" evidence="2">
    <location>
        <begin position="28"/>
        <end position="48"/>
    </location>
</feature>
<sequence length="172" mass="19419">MARTTFAADSLRKRQAHDTCSQVLDGEVLGTVLGLVVLLLLLLLTSLYECSSLKDELEQLTRRHAGVAKKSHERMEEMTQKLMSAQRKFNDLTTCEWQMQKSQCFGLSFIEGVKGAEDCQEVCCRMRKNFCSTWQFQEGNGCWLGIPDQDCSSGDCHQMCSGNDWDFGGQRS</sequence>
<keyword evidence="2" id="KW-1133">Transmembrane helix</keyword>
<gene>
    <name evidence="3" type="ORF">SCF082_LOCUS30724</name>
</gene>
<protein>
    <submittedName>
        <fullName evidence="3">Uncharacterized protein</fullName>
    </submittedName>
</protein>
<organism evidence="3 4">
    <name type="scientific">Durusdinium trenchii</name>
    <dbReference type="NCBI Taxonomy" id="1381693"/>
    <lineage>
        <taxon>Eukaryota</taxon>
        <taxon>Sar</taxon>
        <taxon>Alveolata</taxon>
        <taxon>Dinophyceae</taxon>
        <taxon>Suessiales</taxon>
        <taxon>Symbiodiniaceae</taxon>
        <taxon>Durusdinium</taxon>
    </lineage>
</organism>
<feature type="coiled-coil region" evidence="1">
    <location>
        <begin position="50"/>
        <end position="88"/>
    </location>
</feature>
<reference evidence="3 4" key="1">
    <citation type="submission" date="2024-02" db="EMBL/GenBank/DDBJ databases">
        <authorList>
            <person name="Chen Y."/>
            <person name="Shah S."/>
            <person name="Dougan E. K."/>
            <person name="Thang M."/>
            <person name="Chan C."/>
        </authorList>
    </citation>
    <scope>NUCLEOTIDE SEQUENCE [LARGE SCALE GENOMIC DNA]</scope>
</reference>
<dbReference type="EMBL" id="CAXAMM010025557">
    <property type="protein sequence ID" value="CAK9057205.1"/>
    <property type="molecule type" value="Genomic_DNA"/>
</dbReference>
<proteinExistence type="predicted"/>
<name>A0ABP0N082_9DINO</name>
<keyword evidence="4" id="KW-1185">Reference proteome</keyword>
<keyword evidence="2" id="KW-0812">Transmembrane</keyword>
<evidence type="ECO:0000256" key="1">
    <source>
        <dbReference type="SAM" id="Coils"/>
    </source>
</evidence>
<accession>A0ABP0N082</accession>
<dbReference type="Proteomes" id="UP001642464">
    <property type="component" value="Unassembled WGS sequence"/>
</dbReference>
<keyword evidence="1" id="KW-0175">Coiled coil</keyword>